<gene>
    <name evidence="11" type="ORF">ACFQ03_19470</name>
</gene>
<evidence type="ECO:0000256" key="4">
    <source>
        <dbReference type="ARBA" id="ARBA00022475"/>
    </source>
</evidence>
<feature type="transmembrane region" description="Helical" evidence="9">
    <location>
        <begin position="62"/>
        <end position="85"/>
    </location>
</feature>
<feature type="transmembrane region" description="Helical" evidence="9">
    <location>
        <begin position="232"/>
        <end position="258"/>
    </location>
</feature>
<dbReference type="PANTHER" id="PTHR32243">
    <property type="entry name" value="MALTOSE TRANSPORT SYSTEM PERMEASE-RELATED"/>
    <property type="match status" value="1"/>
</dbReference>
<dbReference type="PANTHER" id="PTHR32243:SF50">
    <property type="entry name" value="MALTOSE_MALTODEXTRIN TRANSPORT SYSTEM PERMEASE PROTEIN MALG"/>
    <property type="match status" value="1"/>
</dbReference>
<dbReference type="EMBL" id="JBHTIU010000077">
    <property type="protein sequence ID" value="MFD0871324.1"/>
    <property type="molecule type" value="Genomic_DNA"/>
</dbReference>
<comment type="similarity">
    <text evidence="2">Belongs to the binding-protein-dependent transport system permease family. MalFG subfamily.</text>
</comment>
<dbReference type="RefSeq" id="WP_379290299.1">
    <property type="nucleotide sequence ID" value="NZ_JBHTIU010000077.1"/>
</dbReference>
<dbReference type="Gene3D" id="1.10.3720.10">
    <property type="entry name" value="MetI-like"/>
    <property type="match status" value="1"/>
</dbReference>
<evidence type="ECO:0000313" key="11">
    <source>
        <dbReference type="EMBL" id="MFD0871324.1"/>
    </source>
</evidence>
<organism evidence="11 12">
    <name type="scientific">Paenibacillus residui</name>
    <dbReference type="NCBI Taxonomy" id="629724"/>
    <lineage>
        <taxon>Bacteria</taxon>
        <taxon>Bacillati</taxon>
        <taxon>Bacillota</taxon>
        <taxon>Bacilli</taxon>
        <taxon>Bacillales</taxon>
        <taxon>Paenibacillaceae</taxon>
        <taxon>Paenibacillus</taxon>
    </lineage>
</organism>
<dbReference type="InterPro" id="IPR000515">
    <property type="entry name" value="MetI-like"/>
</dbReference>
<evidence type="ECO:0000256" key="7">
    <source>
        <dbReference type="ARBA" id="ARBA00022989"/>
    </source>
</evidence>
<feature type="transmembrane region" description="Helical" evidence="9">
    <location>
        <begin position="130"/>
        <end position="153"/>
    </location>
</feature>
<keyword evidence="5" id="KW-0762">Sugar transport</keyword>
<evidence type="ECO:0000313" key="12">
    <source>
        <dbReference type="Proteomes" id="UP001597120"/>
    </source>
</evidence>
<keyword evidence="6 9" id="KW-0812">Transmembrane</keyword>
<feature type="transmembrane region" description="Helical" evidence="9">
    <location>
        <begin position="174"/>
        <end position="196"/>
    </location>
</feature>
<proteinExistence type="inferred from homology"/>
<feature type="transmembrane region" description="Helical" evidence="9">
    <location>
        <begin position="7"/>
        <end position="25"/>
    </location>
</feature>
<evidence type="ECO:0000256" key="2">
    <source>
        <dbReference type="ARBA" id="ARBA00009047"/>
    </source>
</evidence>
<feature type="transmembrane region" description="Helical" evidence="9">
    <location>
        <begin position="97"/>
        <end position="118"/>
    </location>
</feature>
<keyword evidence="3 9" id="KW-0813">Transport</keyword>
<name>A0ABW3DGF8_9BACL</name>
<protein>
    <submittedName>
        <fullName evidence="11">Carbohydrate ABC transporter permease</fullName>
    </submittedName>
</protein>
<evidence type="ECO:0000256" key="6">
    <source>
        <dbReference type="ARBA" id="ARBA00022692"/>
    </source>
</evidence>
<comment type="caution">
    <text evidence="11">The sequence shown here is derived from an EMBL/GenBank/DDBJ whole genome shotgun (WGS) entry which is preliminary data.</text>
</comment>
<evidence type="ECO:0000256" key="5">
    <source>
        <dbReference type="ARBA" id="ARBA00022597"/>
    </source>
</evidence>
<keyword evidence="7 9" id="KW-1133">Transmembrane helix</keyword>
<dbReference type="InterPro" id="IPR035906">
    <property type="entry name" value="MetI-like_sf"/>
</dbReference>
<reference evidence="12" key="1">
    <citation type="journal article" date="2019" name="Int. J. Syst. Evol. Microbiol.">
        <title>The Global Catalogue of Microorganisms (GCM) 10K type strain sequencing project: providing services to taxonomists for standard genome sequencing and annotation.</title>
        <authorList>
            <consortium name="The Broad Institute Genomics Platform"/>
            <consortium name="The Broad Institute Genome Sequencing Center for Infectious Disease"/>
            <person name="Wu L."/>
            <person name="Ma J."/>
        </authorList>
    </citation>
    <scope>NUCLEOTIDE SEQUENCE [LARGE SCALE GENOMIC DNA]</scope>
    <source>
        <strain evidence="12">CCUG 57263</strain>
    </source>
</reference>
<evidence type="ECO:0000256" key="1">
    <source>
        <dbReference type="ARBA" id="ARBA00004651"/>
    </source>
</evidence>
<dbReference type="CDD" id="cd06261">
    <property type="entry name" value="TM_PBP2"/>
    <property type="match status" value="1"/>
</dbReference>
<dbReference type="InterPro" id="IPR050901">
    <property type="entry name" value="BP-dep_ABC_trans_perm"/>
</dbReference>
<accession>A0ABW3DGF8</accession>
<evidence type="ECO:0000256" key="8">
    <source>
        <dbReference type="ARBA" id="ARBA00023136"/>
    </source>
</evidence>
<evidence type="ECO:0000256" key="9">
    <source>
        <dbReference type="RuleBase" id="RU363032"/>
    </source>
</evidence>
<keyword evidence="8 9" id="KW-0472">Membrane</keyword>
<dbReference type="Pfam" id="PF00528">
    <property type="entry name" value="BPD_transp_1"/>
    <property type="match status" value="1"/>
</dbReference>
<sequence>MKVLKWLFSLILALIVVFPFYWVIVSSFKPADQILSPDLFPKAFTLEHYRQLLEMTSYLQNLWNSILVSLGTLVCTVLIVIPAGFAIYRMKFPGRLFVYRLILASYIFPGILLLVPVYQLMSNIGLVDSLWGLIVMNVTFSAPFAVWLMRGFFDAIPVGLDEAASIDGAGRMRTLMQIILPLIMPGIATIMIYAFITSWTEFAYASVLISSDQLRTLPVGLKAIMGQYTVRWGWTTAGAVLTLLPVVVFFAFVGKFFVRGLTTGAVK</sequence>
<dbReference type="SUPFAM" id="SSF161098">
    <property type="entry name" value="MetI-like"/>
    <property type="match status" value="1"/>
</dbReference>
<keyword evidence="4" id="KW-1003">Cell membrane</keyword>
<evidence type="ECO:0000259" key="10">
    <source>
        <dbReference type="PROSITE" id="PS50928"/>
    </source>
</evidence>
<feature type="domain" description="ABC transmembrane type-1" evidence="10">
    <location>
        <begin position="62"/>
        <end position="253"/>
    </location>
</feature>
<comment type="subcellular location">
    <subcellularLocation>
        <location evidence="1 9">Cell membrane</location>
        <topology evidence="1 9">Multi-pass membrane protein</topology>
    </subcellularLocation>
</comment>
<keyword evidence="12" id="KW-1185">Reference proteome</keyword>
<dbReference type="Proteomes" id="UP001597120">
    <property type="component" value="Unassembled WGS sequence"/>
</dbReference>
<dbReference type="PROSITE" id="PS50928">
    <property type="entry name" value="ABC_TM1"/>
    <property type="match status" value="1"/>
</dbReference>
<evidence type="ECO:0000256" key="3">
    <source>
        <dbReference type="ARBA" id="ARBA00022448"/>
    </source>
</evidence>